<dbReference type="AlphaFoldDB" id="A0A4V6NEE2"/>
<dbReference type="Proteomes" id="UP000295565">
    <property type="component" value="Unassembled WGS sequence"/>
</dbReference>
<evidence type="ECO:0000313" key="1">
    <source>
        <dbReference type="EMBL" id="TCK58991.1"/>
    </source>
</evidence>
<gene>
    <name evidence="1" type="ORF">EV690_1154</name>
</gene>
<dbReference type="EMBL" id="SMGD01000011">
    <property type="protein sequence ID" value="TCK58991.1"/>
    <property type="molecule type" value="Genomic_DNA"/>
</dbReference>
<reference evidence="1 2" key="1">
    <citation type="submission" date="2019-03" db="EMBL/GenBank/DDBJ databases">
        <title>Genomic Encyclopedia of Type Strains, Phase IV (KMG-IV): sequencing the most valuable type-strain genomes for metagenomic binning, comparative biology and taxonomic classification.</title>
        <authorList>
            <person name="Goeker M."/>
        </authorList>
    </citation>
    <scope>NUCLEOTIDE SEQUENCE [LARGE SCALE GENOMIC DNA]</scope>
    <source>
        <strain evidence="1 2">DSM 18577</strain>
    </source>
</reference>
<dbReference type="RefSeq" id="WP_165872667.1">
    <property type="nucleotide sequence ID" value="NZ_OU594967.1"/>
</dbReference>
<protein>
    <submittedName>
        <fullName evidence="1">Uncharacterized protein</fullName>
    </submittedName>
</protein>
<evidence type="ECO:0000313" key="2">
    <source>
        <dbReference type="Proteomes" id="UP000295565"/>
    </source>
</evidence>
<organism evidence="1 2">
    <name type="scientific">Celerinatantimonas diazotrophica</name>
    <dbReference type="NCBI Taxonomy" id="412034"/>
    <lineage>
        <taxon>Bacteria</taxon>
        <taxon>Pseudomonadati</taxon>
        <taxon>Pseudomonadota</taxon>
        <taxon>Gammaproteobacteria</taxon>
        <taxon>Celerinatantimonadaceae</taxon>
        <taxon>Celerinatantimonas</taxon>
    </lineage>
</organism>
<name>A0A4V6NEE2_9GAMM</name>
<accession>A0A4V6NEE2</accession>
<keyword evidence="2" id="KW-1185">Reference proteome</keyword>
<comment type="caution">
    <text evidence="1">The sequence shown here is derived from an EMBL/GenBank/DDBJ whole genome shotgun (WGS) entry which is preliminary data.</text>
</comment>
<sequence length="53" mass="6069">MLLNLRTIFSLALAIHVAVARTHALMAERTLKIGRRRENEYSLYPGLSLFDIL</sequence>
<proteinExistence type="predicted"/>